<protein>
    <recommendedName>
        <fullName evidence="4">UrcA family protein</fullName>
    </recommendedName>
</protein>
<dbReference type="EMBL" id="QJJM01000005">
    <property type="protein sequence ID" value="PXW76489.1"/>
    <property type="molecule type" value="Genomic_DNA"/>
</dbReference>
<accession>A0A2V3VIN0</accession>
<evidence type="ECO:0000256" key="1">
    <source>
        <dbReference type="SAM" id="SignalP"/>
    </source>
</evidence>
<comment type="caution">
    <text evidence="2">The sequence shown here is derived from an EMBL/GenBank/DDBJ whole genome shotgun (WGS) entry which is preliminary data.</text>
</comment>
<keyword evidence="1" id="KW-0732">Signal</keyword>
<sequence>MIGMAAFALALALQDMANESPVQAEAAQTLQPTRSGAWTDMHGEAQHAGATYRVRLFVHAAQACLHFAGEEPYDAERAEFLNAMMDESCAGLKERYAAILADPLTDAPSRALVDKAWEPFRE</sequence>
<gene>
    <name evidence="2" type="ORF">C7451_105264</name>
</gene>
<name>A0A2V3VIN0_9SPHN</name>
<evidence type="ECO:0000313" key="2">
    <source>
        <dbReference type="EMBL" id="PXW76489.1"/>
    </source>
</evidence>
<keyword evidence="3" id="KW-1185">Reference proteome</keyword>
<proteinExistence type="predicted"/>
<evidence type="ECO:0000313" key="3">
    <source>
        <dbReference type="Proteomes" id="UP000248014"/>
    </source>
</evidence>
<reference evidence="2 3" key="1">
    <citation type="submission" date="2018-05" db="EMBL/GenBank/DDBJ databases">
        <title>Genomic Encyclopedia of Type Strains, Phase IV (KMG-IV): sequencing the most valuable type-strain genomes for metagenomic binning, comparative biology and taxonomic classification.</title>
        <authorList>
            <person name="Goeker M."/>
        </authorList>
    </citation>
    <scope>NUCLEOTIDE SEQUENCE [LARGE SCALE GENOMIC DNA]</scope>
    <source>
        <strain evidence="2 3">DSM 3183</strain>
    </source>
</reference>
<dbReference type="AlphaFoldDB" id="A0A2V3VIN0"/>
<dbReference type="Proteomes" id="UP000248014">
    <property type="component" value="Unassembled WGS sequence"/>
</dbReference>
<dbReference type="OrthoDB" id="8595802at2"/>
<evidence type="ECO:0008006" key="4">
    <source>
        <dbReference type="Google" id="ProtNLM"/>
    </source>
</evidence>
<feature type="chain" id="PRO_5016080005" description="UrcA family protein" evidence="1">
    <location>
        <begin position="18"/>
        <end position="122"/>
    </location>
</feature>
<feature type="signal peptide" evidence="1">
    <location>
        <begin position="1"/>
        <end position="17"/>
    </location>
</feature>
<organism evidence="2 3">
    <name type="scientific">Blastomonas natatoria</name>
    <dbReference type="NCBI Taxonomy" id="34015"/>
    <lineage>
        <taxon>Bacteria</taxon>
        <taxon>Pseudomonadati</taxon>
        <taxon>Pseudomonadota</taxon>
        <taxon>Alphaproteobacteria</taxon>
        <taxon>Sphingomonadales</taxon>
        <taxon>Sphingomonadaceae</taxon>
        <taxon>Blastomonas</taxon>
    </lineage>
</organism>
<dbReference type="RefSeq" id="WP_110298507.1">
    <property type="nucleotide sequence ID" value="NZ_QJJM01000005.1"/>
</dbReference>